<reference evidence="2" key="1">
    <citation type="journal article" date="2012" name="Mol. Plant Microbe Interact.">
        <title>A highly conserved effector in Fusarium oxysporum is required for full virulence on Arabidopsis.</title>
        <authorList>
            <person name="Thatcher L.F."/>
            <person name="Gardiner D.M."/>
            <person name="Kazan K."/>
            <person name="Manners J."/>
        </authorList>
    </citation>
    <scope>NUCLEOTIDE SEQUENCE [LARGE SCALE GENOMIC DNA]</scope>
    <source>
        <strain evidence="2">Fo5176</strain>
    </source>
</reference>
<evidence type="ECO:0000256" key="1">
    <source>
        <dbReference type="SAM" id="MobiDB-lite"/>
    </source>
</evidence>
<evidence type="ECO:0000313" key="2">
    <source>
        <dbReference type="EMBL" id="EGU86428.1"/>
    </source>
</evidence>
<comment type="caution">
    <text evidence="2">The sequence shown here is derived from an EMBL/GenBank/DDBJ whole genome shotgun (WGS) entry which is preliminary data.</text>
</comment>
<dbReference type="PANTHER" id="PTHR42037">
    <property type="match status" value="1"/>
</dbReference>
<dbReference type="AlphaFoldDB" id="F9F9H8"/>
<accession>F9F9H8</accession>
<organism evidence="2">
    <name type="scientific">Fusarium oxysporum (strain Fo5176)</name>
    <name type="common">Fusarium vascular wilt</name>
    <dbReference type="NCBI Taxonomy" id="660025"/>
    <lineage>
        <taxon>Eukaryota</taxon>
        <taxon>Fungi</taxon>
        <taxon>Dikarya</taxon>
        <taxon>Ascomycota</taxon>
        <taxon>Pezizomycotina</taxon>
        <taxon>Sordariomycetes</taxon>
        <taxon>Hypocreomycetidae</taxon>
        <taxon>Hypocreales</taxon>
        <taxon>Nectriaceae</taxon>
        <taxon>Fusarium</taxon>
        <taxon>Fusarium oxysporum species complex</taxon>
    </lineage>
</organism>
<feature type="region of interest" description="Disordered" evidence="1">
    <location>
        <begin position="414"/>
        <end position="442"/>
    </location>
</feature>
<dbReference type="OrthoDB" id="4851849at2759"/>
<protein>
    <submittedName>
        <fullName evidence="2">Uncharacterized protein</fullName>
    </submittedName>
</protein>
<name>F9F9H8_FUSOF</name>
<gene>
    <name evidence="2" type="ORF">FOXB_03053</name>
</gene>
<proteinExistence type="predicted"/>
<dbReference type="PANTHER" id="PTHR42037:SF1">
    <property type="match status" value="1"/>
</dbReference>
<dbReference type="EMBL" id="AFQF01001013">
    <property type="protein sequence ID" value="EGU86428.1"/>
    <property type="molecule type" value="Genomic_DNA"/>
</dbReference>
<sequence length="574" mass="63035">MAFEVTGNVRNRFVQAAVLLYLLDPVRGEPVAHGLDRDTNDIESSRDGLLKRKFLDSFALICAVRKDGDTVSAVCMEEGLPGATVIRVASNHGISMSTLKGLRDLMDILNNVATATSNPSDSEHEVLTKIIRLDMTRIRYYLKELRNANGVREASVVDLKSRMEGTLCSPSDQFALDTFSGWLSHIYAIRTMPAEPTPESLVDHIRWALEAKRTYFPCLRAAFSADTQNFPAWIYAILKLGRYAVAARALLQLALEVPSLFSPMLVEPVTAPSRTQFSIPEGQMPLTCVLRRVVGGREEEYIHRLGRVWNAPDPETHFRNACSLNLSVHAEVQLISFYDQHPERKPAFRFVGTITTMLSKDMEGVAKQELNSRLGQRRSVPPDSTAGVSLSGLTDADYTGGGIQGDLVRAQATAVPERELSPITPSPQPIETIDLSPQDEDSYRASAETSLLWTTNSSLMMVFHVMRADDAKKQDIVALTDIMGPVTGSPSWSRFTEILASGGDLGVGFRAAMLNTTSSPVAQATGFMLEVFERSETLPCIYSKGLDQSQAACCATYASRPDAGFVAMFPSNKR</sequence>
<feature type="region of interest" description="Disordered" evidence="1">
    <location>
        <begin position="371"/>
        <end position="392"/>
    </location>
</feature>